<dbReference type="Pfam" id="PF02024">
    <property type="entry name" value="Leptin"/>
    <property type="match status" value="1"/>
</dbReference>
<evidence type="ECO:0000256" key="6">
    <source>
        <dbReference type="SAM" id="SignalP"/>
    </source>
</evidence>
<reference evidence="7" key="1">
    <citation type="submission" date="2020-06" db="EMBL/GenBank/DDBJ databases">
        <authorList>
            <person name="He W.-C."/>
            <person name="Chang C.-H."/>
            <person name="Lee T.-H."/>
        </authorList>
    </citation>
    <scope>NUCLEOTIDE SEQUENCE</scope>
    <source>
        <tissue evidence="7">Liver</tissue>
    </source>
</reference>
<evidence type="ECO:0000256" key="2">
    <source>
        <dbReference type="ARBA" id="ARBA00005834"/>
    </source>
</evidence>
<proteinExistence type="evidence at transcript level"/>
<gene>
    <name evidence="7" type="primary">lepa</name>
</gene>
<evidence type="ECO:0000313" key="7">
    <source>
        <dbReference type="EMBL" id="QNG41929.1"/>
    </source>
</evidence>
<feature type="signal peptide" evidence="6">
    <location>
        <begin position="1"/>
        <end position="16"/>
    </location>
</feature>
<evidence type="ECO:0000256" key="5">
    <source>
        <dbReference type="ARBA" id="ARBA00030981"/>
    </source>
</evidence>
<keyword evidence="4" id="KW-0964">Secreted</keyword>
<evidence type="ECO:0000256" key="4">
    <source>
        <dbReference type="ARBA" id="ARBA00022525"/>
    </source>
</evidence>
<dbReference type="GO" id="GO:0005576">
    <property type="term" value="C:extracellular region"/>
    <property type="evidence" value="ECO:0007669"/>
    <property type="project" value="UniProtKB-SubCell"/>
</dbReference>
<name>A0A7G7LN55_CHACN</name>
<dbReference type="InterPro" id="IPR009079">
    <property type="entry name" value="4_helix_cytokine-like_core"/>
</dbReference>
<dbReference type="SUPFAM" id="SSF47266">
    <property type="entry name" value="4-helical cytokines"/>
    <property type="match status" value="1"/>
</dbReference>
<dbReference type="GO" id="GO:0005179">
    <property type="term" value="F:hormone activity"/>
    <property type="evidence" value="ECO:0007669"/>
    <property type="project" value="InterPro"/>
</dbReference>
<keyword evidence="6" id="KW-0732">Signal</keyword>
<comment type="subcellular location">
    <subcellularLocation>
        <location evidence="1">Secreted</location>
    </subcellularLocation>
</comment>
<dbReference type="EMBL" id="MT680026">
    <property type="protein sequence ID" value="QNG41929.1"/>
    <property type="molecule type" value="mRNA"/>
</dbReference>
<dbReference type="Gene3D" id="1.20.1250.10">
    <property type="match status" value="1"/>
</dbReference>
<comment type="similarity">
    <text evidence="2">Belongs to the leptin family.</text>
</comment>
<dbReference type="SMR" id="A0A7G7LN55"/>
<accession>A0A7G7LN55</accession>
<dbReference type="InterPro" id="IPR000065">
    <property type="entry name" value="Leptin"/>
</dbReference>
<evidence type="ECO:0000256" key="3">
    <source>
        <dbReference type="ARBA" id="ARBA00021421"/>
    </source>
</evidence>
<dbReference type="PANTHER" id="PTHR11724:SF1">
    <property type="entry name" value="LEPTIN"/>
    <property type="match status" value="1"/>
</dbReference>
<dbReference type="PANTHER" id="PTHR11724">
    <property type="entry name" value="LEPTIN"/>
    <property type="match status" value="1"/>
</dbReference>
<feature type="chain" id="PRO_5028899798" description="Leptin" evidence="6">
    <location>
        <begin position="17"/>
        <end position="169"/>
    </location>
</feature>
<protein>
    <recommendedName>
        <fullName evidence="3">Leptin</fullName>
    </recommendedName>
    <alternativeName>
        <fullName evidence="5">Obesity factor</fullName>
    </alternativeName>
</protein>
<sequence length="169" mass="19273">MVRALALFWSCAVTLAGLGVCWPLPPDTFRHYVKLQAEDIASKIQRHRDQQSHLSVNIEIVDKSLSLDRSIEGLGSIVETLNSFQKALESLPNSTNAQMSRDVGTLQSYLEQRMVALQCSQRKLTVEKNLETFLKNHRPFPVTLSHTLLDRLQKYLIKLTRNLDQLKIC</sequence>
<dbReference type="AlphaFoldDB" id="A0A7G7LN55"/>
<organism evidence="7">
    <name type="scientific">Chanos chanos</name>
    <name type="common">Milkfish</name>
    <name type="synonym">Mugil chanos</name>
    <dbReference type="NCBI Taxonomy" id="29144"/>
    <lineage>
        <taxon>Eukaryota</taxon>
        <taxon>Metazoa</taxon>
        <taxon>Chordata</taxon>
        <taxon>Craniata</taxon>
        <taxon>Vertebrata</taxon>
        <taxon>Euteleostomi</taxon>
        <taxon>Actinopterygii</taxon>
        <taxon>Neopterygii</taxon>
        <taxon>Teleostei</taxon>
        <taxon>Ostariophysi</taxon>
        <taxon>Gonorynchiformes</taxon>
        <taxon>Chanidae</taxon>
        <taxon>Chanos</taxon>
    </lineage>
</organism>
<evidence type="ECO:0000256" key="1">
    <source>
        <dbReference type="ARBA" id="ARBA00004613"/>
    </source>
</evidence>